<name>A0A2S6HYJ6_9FIRM</name>
<evidence type="ECO:0000313" key="3">
    <source>
        <dbReference type="Proteomes" id="UP000237749"/>
    </source>
</evidence>
<keyword evidence="1" id="KW-0732">Signal</keyword>
<feature type="chain" id="PRO_5039585484" description="Lipoprotein" evidence="1">
    <location>
        <begin position="20"/>
        <end position="201"/>
    </location>
</feature>
<dbReference type="OrthoDB" id="462676at2"/>
<reference evidence="2 3" key="1">
    <citation type="submission" date="2018-02" db="EMBL/GenBank/DDBJ databases">
        <title>Genomic Encyclopedia of Archaeal and Bacterial Type Strains, Phase II (KMG-II): from individual species to whole genera.</title>
        <authorList>
            <person name="Goeker M."/>
        </authorList>
    </citation>
    <scope>NUCLEOTIDE SEQUENCE [LARGE SCALE GENOMIC DNA]</scope>
    <source>
        <strain evidence="2 3">DSM 3808</strain>
    </source>
</reference>
<keyword evidence="3" id="KW-1185">Reference proteome</keyword>
<evidence type="ECO:0008006" key="4">
    <source>
        <dbReference type="Google" id="ProtNLM"/>
    </source>
</evidence>
<dbReference type="PROSITE" id="PS51257">
    <property type="entry name" value="PROKAR_LIPOPROTEIN"/>
    <property type="match status" value="1"/>
</dbReference>
<feature type="signal peptide" evidence="1">
    <location>
        <begin position="1"/>
        <end position="19"/>
    </location>
</feature>
<evidence type="ECO:0000256" key="1">
    <source>
        <dbReference type="SAM" id="SignalP"/>
    </source>
</evidence>
<dbReference type="AlphaFoldDB" id="A0A2S6HYJ6"/>
<gene>
    <name evidence="2" type="ORF">BXY41_101190</name>
</gene>
<proteinExistence type="predicted"/>
<dbReference type="RefSeq" id="WP_104433634.1">
    <property type="nucleotide sequence ID" value="NZ_PTJA01000001.1"/>
</dbReference>
<organism evidence="2 3">
    <name type="scientific">Lacrimispora xylanisolvens</name>
    <dbReference type="NCBI Taxonomy" id="384636"/>
    <lineage>
        <taxon>Bacteria</taxon>
        <taxon>Bacillati</taxon>
        <taxon>Bacillota</taxon>
        <taxon>Clostridia</taxon>
        <taxon>Lachnospirales</taxon>
        <taxon>Lachnospiraceae</taxon>
        <taxon>Lacrimispora</taxon>
    </lineage>
</organism>
<comment type="caution">
    <text evidence="2">The sequence shown here is derived from an EMBL/GenBank/DDBJ whole genome shotgun (WGS) entry which is preliminary data.</text>
</comment>
<accession>A0A2S6HYJ6</accession>
<dbReference type="Proteomes" id="UP000237749">
    <property type="component" value="Unassembled WGS sequence"/>
</dbReference>
<evidence type="ECO:0000313" key="2">
    <source>
        <dbReference type="EMBL" id="PPK83128.1"/>
    </source>
</evidence>
<sequence>MKKRIYSILLACLLIAALAGCGKKAEAVATETTVAESQVTTEATTEESKAAEASADAFTAFEDPNGLFTASYPGTPKEMKQSASSEGTTIDLYSYMLEQEDALYNVMYSVIPEGASGDPAAMLEGAVANIPYTIEDSKDITLGEYQGKELKYSAPLGSDTIVFYHRVYITGDYIYQLQAVSESGERTPEIDTFFNSFALKK</sequence>
<dbReference type="EMBL" id="PTJA01000001">
    <property type="protein sequence ID" value="PPK83128.1"/>
    <property type="molecule type" value="Genomic_DNA"/>
</dbReference>
<protein>
    <recommendedName>
        <fullName evidence="4">Lipoprotein</fullName>
    </recommendedName>
</protein>